<evidence type="ECO:0008006" key="4">
    <source>
        <dbReference type="Google" id="ProtNLM"/>
    </source>
</evidence>
<evidence type="ECO:0000313" key="2">
    <source>
        <dbReference type="EMBL" id="KAK9846288.1"/>
    </source>
</evidence>
<dbReference type="PANTHER" id="PTHR42782:SF2">
    <property type="entry name" value="3-OXOACYL-[ACYL-CARRIER-PROTEIN] SYNTHASE-LIKE PROTEIN"/>
    <property type="match status" value="1"/>
</dbReference>
<evidence type="ECO:0000313" key="3">
    <source>
        <dbReference type="Proteomes" id="UP001445335"/>
    </source>
</evidence>
<feature type="region of interest" description="Disordered" evidence="1">
    <location>
        <begin position="48"/>
        <end position="67"/>
    </location>
</feature>
<dbReference type="PANTHER" id="PTHR42782">
    <property type="entry name" value="SI:CH73-314G15.3"/>
    <property type="match status" value="1"/>
</dbReference>
<organism evidence="2 3">
    <name type="scientific">Elliptochloris bilobata</name>
    <dbReference type="NCBI Taxonomy" id="381761"/>
    <lineage>
        <taxon>Eukaryota</taxon>
        <taxon>Viridiplantae</taxon>
        <taxon>Chlorophyta</taxon>
        <taxon>core chlorophytes</taxon>
        <taxon>Trebouxiophyceae</taxon>
        <taxon>Trebouxiophyceae incertae sedis</taxon>
        <taxon>Elliptochloris clade</taxon>
        <taxon>Elliptochloris</taxon>
    </lineage>
</organism>
<dbReference type="EMBL" id="JALJOU010000001">
    <property type="protein sequence ID" value="KAK9846288.1"/>
    <property type="molecule type" value="Genomic_DNA"/>
</dbReference>
<keyword evidence="3" id="KW-1185">Reference proteome</keyword>
<feature type="region of interest" description="Disordered" evidence="1">
    <location>
        <begin position="316"/>
        <end position="339"/>
    </location>
</feature>
<reference evidence="2 3" key="1">
    <citation type="journal article" date="2024" name="Nat. Commun.">
        <title>Phylogenomics reveals the evolutionary origins of lichenization in chlorophyte algae.</title>
        <authorList>
            <person name="Puginier C."/>
            <person name="Libourel C."/>
            <person name="Otte J."/>
            <person name="Skaloud P."/>
            <person name="Haon M."/>
            <person name="Grisel S."/>
            <person name="Petersen M."/>
            <person name="Berrin J.G."/>
            <person name="Delaux P.M."/>
            <person name="Dal Grande F."/>
            <person name="Keller J."/>
        </authorList>
    </citation>
    <scope>NUCLEOTIDE SEQUENCE [LARGE SCALE GENOMIC DNA]</scope>
    <source>
        <strain evidence="2 3">SAG 245.80</strain>
    </source>
</reference>
<dbReference type="CDD" id="cd00657">
    <property type="entry name" value="Ferritin_like"/>
    <property type="match status" value="1"/>
</dbReference>
<gene>
    <name evidence="2" type="ORF">WJX81_001033</name>
</gene>
<dbReference type="Proteomes" id="UP001445335">
    <property type="component" value="Unassembled WGS sequence"/>
</dbReference>
<protein>
    <recommendedName>
        <fullName evidence="4">DUF455 family protein</fullName>
    </recommendedName>
</protein>
<dbReference type="Pfam" id="PF04305">
    <property type="entry name" value="DUF455"/>
    <property type="match status" value="1"/>
</dbReference>
<accession>A0AAW1SL32</accession>
<evidence type="ECO:0000256" key="1">
    <source>
        <dbReference type="SAM" id="MobiDB-lite"/>
    </source>
</evidence>
<dbReference type="PIRSF" id="PIRSF012318">
    <property type="entry name" value="UCP012318"/>
    <property type="match status" value="1"/>
</dbReference>
<comment type="caution">
    <text evidence="2">The sequence shown here is derived from an EMBL/GenBank/DDBJ whole genome shotgun (WGS) entry which is preliminary data.</text>
</comment>
<proteinExistence type="predicted"/>
<feature type="compositionally biased region" description="Low complexity" evidence="1">
    <location>
        <begin position="324"/>
        <end position="339"/>
    </location>
</feature>
<dbReference type="InterPro" id="IPR007402">
    <property type="entry name" value="DUF455"/>
</dbReference>
<dbReference type="AlphaFoldDB" id="A0AAW1SL32"/>
<dbReference type="InterPro" id="IPR009078">
    <property type="entry name" value="Ferritin-like_SF"/>
</dbReference>
<dbReference type="SUPFAM" id="SSF47240">
    <property type="entry name" value="Ferritin-like"/>
    <property type="match status" value="1"/>
</dbReference>
<name>A0AAW1SL32_9CHLO</name>
<sequence>MCSAPRHEGPPHAGESLQRAALRVLCEPDMARKAELTARTAAMWRSGSLAAPRGPEPGWPAVPDRPARDDGKLQLVHPQRMRRLKAGGTLASRQAIVHALVHIEGWAVDLSWDIIARFGDASMPRGFNDDFVAVAEEECKHHLLLKARLEAMGSYYGALPAHDALWHSANATAHSLPARLAVEHCVHEARGLDVMPATVAKFRTNGDNETADLLEHIIYKEEITHCRAGVRWLTHLHSAARAAGRCADEAPAWAAGGCADEAPAWAAEARQHASVETWFHALVRTHFKGSLKPPFNVAARDEAGFTAAWYEPLAAEPRRRDTPASSQATPAAAAVGSAA</sequence>
<dbReference type="InterPro" id="IPR011197">
    <property type="entry name" value="UCP012318"/>
</dbReference>